<evidence type="ECO:0000259" key="3">
    <source>
        <dbReference type="Pfam" id="PF08484"/>
    </source>
</evidence>
<dbReference type="InterPro" id="IPR013217">
    <property type="entry name" value="Methyltransf_12"/>
</dbReference>
<dbReference type="Gene3D" id="3.40.50.150">
    <property type="entry name" value="Vaccinia Virus protein VP39"/>
    <property type="match status" value="1"/>
</dbReference>
<keyword evidence="4" id="KW-0489">Methyltransferase</keyword>
<dbReference type="PANTHER" id="PTHR43861">
    <property type="entry name" value="TRANS-ACONITATE 2-METHYLTRANSFERASE-RELATED"/>
    <property type="match status" value="1"/>
</dbReference>
<evidence type="ECO:0000313" key="4">
    <source>
        <dbReference type="EMBL" id="MCY1723266.1"/>
    </source>
</evidence>
<evidence type="ECO:0000259" key="2">
    <source>
        <dbReference type="Pfam" id="PF08421"/>
    </source>
</evidence>
<dbReference type="InterPro" id="IPR038576">
    <property type="entry name" value="Methyltransf_Zn-bd_dom_put_sf"/>
</dbReference>
<dbReference type="Gene3D" id="3.40.50.720">
    <property type="entry name" value="NAD(P)-binding Rossmann-like Domain"/>
    <property type="match status" value="1"/>
</dbReference>
<feature type="domain" description="Methyltransferase type 12" evidence="1">
    <location>
        <begin position="107"/>
        <end position="199"/>
    </location>
</feature>
<dbReference type="Pfam" id="PF08421">
    <property type="entry name" value="Methyltransf_13"/>
    <property type="match status" value="1"/>
</dbReference>
<dbReference type="InterPro" id="IPR013691">
    <property type="entry name" value="MeTrfase_14"/>
</dbReference>
<dbReference type="Pfam" id="PF08484">
    <property type="entry name" value="Methyltransf_14"/>
    <property type="match status" value="1"/>
</dbReference>
<feature type="domain" description="C-methyltransferase" evidence="3">
    <location>
        <begin position="250"/>
        <end position="408"/>
    </location>
</feature>
<dbReference type="Gene3D" id="6.20.50.110">
    <property type="entry name" value="Methyltransferase, zinc-binding domain"/>
    <property type="match status" value="1"/>
</dbReference>
<dbReference type="InterPro" id="IPR013630">
    <property type="entry name" value="Methyltransf_Zn-bd_dom_put"/>
</dbReference>
<dbReference type="AlphaFoldDB" id="A0A9X3FDM7"/>
<gene>
    <name evidence="4" type="ORF">OU798_23150</name>
</gene>
<keyword evidence="5" id="KW-1185">Reference proteome</keyword>
<dbReference type="InterPro" id="IPR029063">
    <property type="entry name" value="SAM-dependent_MTases_sf"/>
</dbReference>
<sequence length="433" mass="50132">MKTVFNKCNFCNSSLTHEVTDLGMQPLCQDRIKPEDLSKMEPHFPLKVYICDKCFLTQVPESASPEQIYRDYGYYSSFSDTWLDHAKKYVNHAIKEFEITKDSLVTEIASNDGYLLQYFVENDIPVLGVEPSVGVAQYAINEKNIRTEIEFFGVNTAKELLRKYGKSDLIIGNNVLAHVPDINDFVEGMKIFLKADGVITMEFPHLLKLVEENQFDTIYHEHFSYLSFSVVQKIFAKHHLELFDVDQLSTHGGSIRIYAHHKEDKKRTVQQSVFNLLEEEDKAGMNELEYYDSFNEKVKETKRNILEFLIQAKKEGKRIVGYGAPGKGNTLLNYCGIRSDFLDYTVDRSPHKQDTFLPGSHIPVYHPKMLKSTKPDYVFILPWNLKSEIISHHKYIFDWGGKFVVPIPKLHVIDHAYPLNNQYNIVNVSDKYF</sequence>
<proteinExistence type="predicted"/>
<protein>
    <submittedName>
        <fullName evidence="4">Class I SAM-dependent methyltransferase</fullName>
    </submittedName>
</protein>
<dbReference type="SUPFAM" id="SSF53335">
    <property type="entry name" value="S-adenosyl-L-methionine-dependent methyltransferases"/>
    <property type="match status" value="1"/>
</dbReference>
<accession>A0A9X3FDM7</accession>
<comment type="caution">
    <text evidence="4">The sequence shown here is derived from an EMBL/GenBank/DDBJ whole genome shotgun (WGS) entry which is preliminary data.</text>
</comment>
<evidence type="ECO:0000259" key="1">
    <source>
        <dbReference type="Pfam" id="PF08242"/>
    </source>
</evidence>
<dbReference type="GO" id="GO:0008168">
    <property type="term" value="F:methyltransferase activity"/>
    <property type="evidence" value="ECO:0007669"/>
    <property type="project" value="UniProtKB-KW"/>
</dbReference>
<evidence type="ECO:0000313" key="5">
    <source>
        <dbReference type="Proteomes" id="UP001145087"/>
    </source>
</evidence>
<organism evidence="4 5">
    <name type="scientific">Draconibacterium aestuarii</name>
    <dbReference type="NCBI Taxonomy" id="2998507"/>
    <lineage>
        <taxon>Bacteria</taxon>
        <taxon>Pseudomonadati</taxon>
        <taxon>Bacteroidota</taxon>
        <taxon>Bacteroidia</taxon>
        <taxon>Marinilabiliales</taxon>
        <taxon>Prolixibacteraceae</taxon>
        <taxon>Draconibacterium</taxon>
    </lineage>
</organism>
<reference evidence="4" key="1">
    <citation type="submission" date="2022-11" db="EMBL/GenBank/DDBJ databases">
        <title>Marilongibacter aestuarii gen. nov., sp. nov., isolated from tidal flat sediment.</title>
        <authorList>
            <person name="Jiayan W."/>
        </authorList>
    </citation>
    <scope>NUCLEOTIDE SEQUENCE</scope>
    <source>
        <strain evidence="4">Z1-6</strain>
    </source>
</reference>
<feature type="domain" description="Methyltransferase putative zinc binding" evidence="2">
    <location>
        <begin position="8"/>
        <end position="69"/>
    </location>
</feature>
<keyword evidence="4" id="KW-0808">Transferase</keyword>
<dbReference type="EMBL" id="JAPOHD010000067">
    <property type="protein sequence ID" value="MCY1723266.1"/>
    <property type="molecule type" value="Genomic_DNA"/>
</dbReference>
<dbReference type="GO" id="GO:0032259">
    <property type="term" value="P:methylation"/>
    <property type="evidence" value="ECO:0007669"/>
    <property type="project" value="UniProtKB-KW"/>
</dbReference>
<dbReference type="Gene3D" id="6.10.250.3100">
    <property type="match status" value="1"/>
</dbReference>
<name>A0A9X3FDM7_9BACT</name>
<dbReference type="PANTHER" id="PTHR43861:SF5">
    <property type="entry name" value="BLL5978 PROTEIN"/>
    <property type="match status" value="1"/>
</dbReference>
<dbReference type="RefSeq" id="WP_343335591.1">
    <property type="nucleotide sequence ID" value="NZ_JAPOHD010000067.1"/>
</dbReference>
<dbReference type="Pfam" id="PF08242">
    <property type="entry name" value="Methyltransf_12"/>
    <property type="match status" value="1"/>
</dbReference>
<dbReference type="Proteomes" id="UP001145087">
    <property type="component" value="Unassembled WGS sequence"/>
</dbReference>